<dbReference type="PROSITE" id="PS01159">
    <property type="entry name" value="WW_DOMAIN_1"/>
    <property type="match status" value="1"/>
</dbReference>
<feature type="domain" description="WW" evidence="1">
    <location>
        <begin position="215"/>
        <end position="240"/>
    </location>
</feature>
<dbReference type="AlphaFoldDB" id="A0A1V4QH81"/>
<dbReference type="SUPFAM" id="SSF110296">
    <property type="entry name" value="Oligoxyloglucan reducing end-specific cellobiohydrolase"/>
    <property type="match status" value="1"/>
</dbReference>
<dbReference type="NCBIfam" id="TIGR04183">
    <property type="entry name" value="Por_Secre_tail"/>
    <property type="match status" value="1"/>
</dbReference>
<dbReference type="Gene3D" id="2.120.10.10">
    <property type="match status" value="2"/>
</dbReference>
<dbReference type="InterPro" id="IPR001202">
    <property type="entry name" value="WW_dom"/>
</dbReference>
<evidence type="ECO:0000313" key="2">
    <source>
        <dbReference type="EMBL" id="OPX18602.1"/>
    </source>
</evidence>
<gene>
    <name evidence="2" type="ORF">BXT86_00280</name>
</gene>
<comment type="caution">
    <text evidence="2">The sequence shown here is derived from an EMBL/GenBank/DDBJ whole genome shotgun (WGS) entry which is preliminary data.</text>
</comment>
<reference evidence="3" key="1">
    <citation type="submission" date="2017-01" db="EMBL/GenBank/DDBJ databases">
        <title>Novel pathways for hydrocarbon cycling and metabolic interdependencies in hydrothermal sediment communities.</title>
        <authorList>
            <person name="Dombrowski N."/>
            <person name="Seitz K."/>
            <person name="Teske A."/>
            <person name="Baker B."/>
        </authorList>
    </citation>
    <scope>NUCLEOTIDE SEQUENCE [LARGE SCALE GENOMIC DNA]</scope>
</reference>
<dbReference type="InterPro" id="IPR011040">
    <property type="entry name" value="Sialidase"/>
</dbReference>
<dbReference type="EMBL" id="MUKB01000004">
    <property type="protein sequence ID" value="OPX18602.1"/>
    <property type="molecule type" value="Genomic_DNA"/>
</dbReference>
<dbReference type="InterPro" id="IPR026444">
    <property type="entry name" value="Secre_tail"/>
</dbReference>
<evidence type="ECO:0000259" key="1">
    <source>
        <dbReference type="PROSITE" id="PS01159"/>
    </source>
</evidence>
<name>A0A1V4QH81_UNCW3</name>
<dbReference type="Proteomes" id="UP000191663">
    <property type="component" value="Unassembled WGS sequence"/>
</dbReference>
<organism evidence="2 3">
    <name type="scientific">candidate division WOR-3 bacterium 4484_100</name>
    <dbReference type="NCBI Taxonomy" id="1936077"/>
    <lineage>
        <taxon>Bacteria</taxon>
        <taxon>Bacteria division WOR-3</taxon>
    </lineage>
</organism>
<protein>
    <recommendedName>
        <fullName evidence="1">WW domain-containing protein</fullName>
    </recommendedName>
</protein>
<evidence type="ECO:0000313" key="3">
    <source>
        <dbReference type="Proteomes" id="UP000191663"/>
    </source>
</evidence>
<dbReference type="InterPro" id="IPR025965">
    <property type="entry name" value="FlgD/Vpr_Ig-like"/>
</dbReference>
<dbReference type="Pfam" id="PF13088">
    <property type="entry name" value="BNR_2"/>
    <property type="match status" value="1"/>
</dbReference>
<accession>A0A1V4QH81</accession>
<dbReference type="CDD" id="cd15482">
    <property type="entry name" value="Sialidase_non-viral"/>
    <property type="match status" value="1"/>
</dbReference>
<dbReference type="Pfam" id="PF13860">
    <property type="entry name" value="FlgD_ig"/>
    <property type="match status" value="1"/>
</dbReference>
<sequence>MRELSIVICLTLTFVFAQTFRPGVQVNDDQGVCRPFACVRYKQGSIYAMWQDLRGGQYNNDIYFSKSTDDGYTWTPDVRVNDNSRWEKLAPSFMVDESGIIYAAWEDRRDSLEGSHIYFTKSLDGGNTWMRPNIRVDDVPTCCFCYDPSLALSSSGIIYVAWRDDREMFWKDFISWSTDSGLTWAPAVRINDDSEGYRWSPSITVDISGYVYAVWEQDLSDSDGVYFAKSIDGGNSWTRPNIKIDNGVNAGVPAVAVDNDANIYVVWNDERTGESHIYFAKSTDGGLTWSENIRVDDGTPGGKAVPSIAVDSVSNLYVVWADTRDGDCDIYFAMSTDGGNNWTVPNIRVNDDTVFSQHWPDIDVDNEGGIYVAWLDGRYGPYDVYFSKGTITAIEEKGNLDFGPSFKCYPNPFKKSISISFLAPQLKSIQLQIYDATGRVIKNLVDGQMVTGFYNKYWDGTDNSGNILPEGIYFCKLRYGKQTQVRKIALIGH</sequence>
<proteinExistence type="predicted"/>
<dbReference type="Gene3D" id="2.60.40.4070">
    <property type="match status" value="1"/>
</dbReference>